<accession>A0ACC2MTY1</accession>
<comment type="caution">
    <text evidence="1">The sequence shown here is derived from an EMBL/GenBank/DDBJ whole genome shotgun (WGS) entry which is preliminary data.</text>
</comment>
<reference evidence="1 2" key="1">
    <citation type="journal article" date="2022" name="Hortic Res">
        <title>A haplotype resolved chromosomal level avocado genome allows analysis of novel avocado genes.</title>
        <authorList>
            <person name="Nath O."/>
            <person name="Fletcher S.J."/>
            <person name="Hayward A."/>
            <person name="Shaw L.M."/>
            <person name="Masouleh A.K."/>
            <person name="Furtado A."/>
            <person name="Henry R.J."/>
            <person name="Mitter N."/>
        </authorList>
    </citation>
    <scope>NUCLEOTIDE SEQUENCE [LARGE SCALE GENOMIC DNA]</scope>
    <source>
        <strain evidence="2">cv. Hass</strain>
    </source>
</reference>
<evidence type="ECO:0000313" key="2">
    <source>
        <dbReference type="Proteomes" id="UP001234297"/>
    </source>
</evidence>
<sequence length="164" mass="18271">MSMQSMIQYVQSQPEETSKIPLTAQEGYETAQRSSVEFDNSPVQVETVNPSISKEVVQVEEFPTVVESEEIVIKPPVQPSEVQDQLPSKLSTSQVEAEGDSHNIIISQVPVIYEPSTVMHGVEVATDDIAHTLALWARVICTRAADYLEEQHKEVMDDSEEERG</sequence>
<protein>
    <submittedName>
        <fullName evidence="1">Uncharacterized protein</fullName>
    </submittedName>
</protein>
<organism evidence="1 2">
    <name type="scientific">Persea americana</name>
    <name type="common">Avocado</name>
    <dbReference type="NCBI Taxonomy" id="3435"/>
    <lineage>
        <taxon>Eukaryota</taxon>
        <taxon>Viridiplantae</taxon>
        <taxon>Streptophyta</taxon>
        <taxon>Embryophyta</taxon>
        <taxon>Tracheophyta</taxon>
        <taxon>Spermatophyta</taxon>
        <taxon>Magnoliopsida</taxon>
        <taxon>Magnoliidae</taxon>
        <taxon>Laurales</taxon>
        <taxon>Lauraceae</taxon>
        <taxon>Persea</taxon>
    </lineage>
</organism>
<evidence type="ECO:0000313" key="1">
    <source>
        <dbReference type="EMBL" id="KAJ8649179.1"/>
    </source>
</evidence>
<proteinExistence type="predicted"/>
<name>A0ACC2MTY1_PERAE</name>
<keyword evidence="2" id="KW-1185">Reference proteome</keyword>
<gene>
    <name evidence="1" type="ORF">MRB53_002202</name>
</gene>
<dbReference type="EMBL" id="CM056809">
    <property type="protein sequence ID" value="KAJ8649179.1"/>
    <property type="molecule type" value="Genomic_DNA"/>
</dbReference>
<dbReference type="Proteomes" id="UP001234297">
    <property type="component" value="Chromosome 1"/>
</dbReference>